<organism evidence="1 2">
    <name type="scientific">Ramlibacter terrae</name>
    <dbReference type="NCBI Taxonomy" id="2732511"/>
    <lineage>
        <taxon>Bacteria</taxon>
        <taxon>Pseudomonadati</taxon>
        <taxon>Pseudomonadota</taxon>
        <taxon>Betaproteobacteria</taxon>
        <taxon>Burkholderiales</taxon>
        <taxon>Comamonadaceae</taxon>
        <taxon>Ramlibacter</taxon>
    </lineage>
</organism>
<dbReference type="EMBL" id="CP053418">
    <property type="protein sequence ID" value="QJW84035.1"/>
    <property type="molecule type" value="Genomic_DNA"/>
</dbReference>
<evidence type="ECO:0000313" key="2">
    <source>
        <dbReference type="Proteomes" id="UP000500826"/>
    </source>
</evidence>
<accession>A0ABX6P3N7</accession>
<dbReference type="Proteomes" id="UP000500826">
    <property type="component" value="Chromosome"/>
</dbReference>
<reference evidence="1 2" key="1">
    <citation type="submission" date="2020-05" db="EMBL/GenBank/DDBJ databases">
        <title>Ramlibacter rhizophilus sp. nov., isolated from rhizosphere soil of national flower Mugunghwa from South Korea.</title>
        <authorList>
            <person name="Zheng-Fei Y."/>
            <person name="Huan T."/>
        </authorList>
    </citation>
    <scope>NUCLEOTIDE SEQUENCE [LARGE SCALE GENOMIC DNA]</scope>
    <source>
        <strain evidence="1 2">H242</strain>
    </source>
</reference>
<evidence type="ECO:0000313" key="1">
    <source>
        <dbReference type="EMBL" id="QJW84035.1"/>
    </source>
</evidence>
<protein>
    <submittedName>
        <fullName evidence="1">Uncharacterized protein</fullName>
    </submittedName>
</protein>
<keyword evidence="2" id="KW-1185">Reference proteome</keyword>
<name>A0ABX6P3N7_9BURK</name>
<sequence>MLRSTASAGSQTDAFVTNAGMVYLIGSSGGQWVTPRVTVFNGRTGARVTQVADAPGNGVFYGTQTGVLAASLNKVFFSTQGLSPTDISYFTFNPATSQVTRSGDSPYHGDYAMYPPLYWRRTNRWCSPATAPTSRPAT</sequence>
<proteinExistence type="predicted"/>
<gene>
    <name evidence="1" type="ORF">HK414_09195</name>
</gene>